<comment type="caution">
    <text evidence="1">The sequence shown here is derived from an EMBL/GenBank/DDBJ whole genome shotgun (WGS) entry which is preliminary data.</text>
</comment>
<sequence>MVVNSAQAVADRYADFSWQQARGVSRAHEELTARISQDPEFCDFLAASLPPGNKQQPNLLLAAVRYLDGPHAAQGPRGDFAYRTWREWTIRHWDDVRDVMMRRLTQTNEPARCAALLPVLARLPQPLALLEVGAAAGLCLHPDRYRYRYDGGPEFGAPGSPVVFPCRTSPDTPVPAALPQVVWRAGIDLEPLDPSDPDDVRWLQALVWPGSEHDTDPGTDVGADVGAGVGADIRAGTGATFGTDVGAGIGADIRADVGADRAGRQLAAIEAVRGAPPAPLVRGDLLDELPALAAQAPREATLVVFHTAVLTYLPLERREEFVRVVRSLLADRPGHWVSQEHHSVLPWLPGPRPVDAHHLTLAVDGRPVALTEQHGRSVQWLPEPQEPGDS</sequence>
<name>A0ABN1A580_9ACTN</name>
<proteinExistence type="predicted"/>
<organism evidence="1 2">
    <name type="scientific">Streptomyces olivaceiscleroticus</name>
    <dbReference type="NCBI Taxonomy" id="68245"/>
    <lineage>
        <taxon>Bacteria</taxon>
        <taxon>Bacillati</taxon>
        <taxon>Actinomycetota</taxon>
        <taxon>Actinomycetes</taxon>
        <taxon>Kitasatosporales</taxon>
        <taxon>Streptomycetaceae</taxon>
        <taxon>Streptomyces</taxon>
    </lineage>
</organism>
<dbReference type="Proteomes" id="UP001500909">
    <property type="component" value="Unassembled WGS sequence"/>
</dbReference>
<gene>
    <name evidence="1" type="ORF">GCM10010361_35020</name>
</gene>
<dbReference type="Pfam" id="PF10094">
    <property type="entry name" value="DUF2332"/>
    <property type="match status" value="2"/>
</dbReference>
<protein>
    <recommendedName>
        <fullName evidence="3">DUF2332 domain-containing protein</fullName>
    </recommendedName>
</protein>
<keyword evidence="2" id="KW-1185">Reference proteome</keyword>
<evidence type="ECO:0000313" key="1">
    <source>
        <dbReference type="EMBL" id="GAA0467850.1"/>
    </source>
</evidence>
<reference evidence="1 2" key="1">
    <citation type="journal article" date="2019" name="Int. J. Syst. Evol. Microbiol.">
        <title>The Global Catalogue of Microorganisms (GCM) 10K type strain sequencing project: providing services to taxonomists for standard genome sequencing and annotation.</title>
        <authorList>
            <consortium name="The Broad Institute Genomics Platform"/>
            <consortium name="The Broad Institute Genome Sequencing Center for Infectious Disease"/>
            <person name="Wu L."/>
            <person name="Ma J."/>
        </authorList>
    </citation>
    <scope>NUCLEOTIDE SEQUENCE [LARGE SCALE GENOMIC DNA]</scope>
    <source>
        <strain evidence="1 2">JCM 4805</strain>
    </source>
</reference>
<accession>A0ABN1A580</accession>
<dbReference type="RefSeq" id="WP_346095949.1">
    <property type="nucleotide sequence ID" value="NZ_BAAABY010000026.1"/>
</dbReference>
<dbReference type="InterPro" id="IPR011200">
    <property type="entry name" value="UCP012608"/>
</dbReference>
<evidence type="ECO:0000313" key="2">
    <source>
        <dbReference type="Proteomes" id="UP001500909"/>
    </source>
</evidence>
<evidence type="ECO:0008006" key="3">
    <source>
        <dbReference type="Google" id="ProtNLM"/>
    </source>
</evidence>
<dbReference type="EMBL" id="BAAABY010000026">
    <property type="protein sequence ID" value="GAA0467850.1"/>
    <property type="molecule type" value="Genomic_DNA"/>
</dbReference>